<sequence>METTPGPDIEHDPEVIAARVADRRAQLGLSPEQLARDAGMSPHYLEILLKAGPAFDSAGFMRIASALGLSYGELLEGRAELPPGRSAPAPHPAVIRLTEDECWDLLGTHGVGRIALPTHPGPAVFPVNYAVDRKTIVYRTDPRAATAVHDGTEVSFQADRIDEQHSHAWSVLLMGTAERVTDPDEVRRLRDEALAQPWAGGERPLWIRIRPGQVTGRRVTSLRGAT</sequence>
<dbReference type="CDD" id="cd00093">
    <property type="entry name" value="HTH_XRE"/>
    <property type="match status" value="1"/>
</dbReference>
<organism evidence="2 3">
    <name type="scientific">Kitasatospora acidiphila</name>
    <dbReference type="NCBI Taxonomy" id="2567942"/>
    <lineage>
        <taxon>Bacteria</taxon>
        <taxon>Bacillati</taxon>
        <taxon>Actinomycetota</taxon>
        <taxon>Actinomycetes</taxon>
        <taxon>Kitasatosporales</taxon>
        <taxon>Streptomycetaceae</taxon>
        <taxon>Kitasatospora</taxon>
    </lineage>
</organism>
<reference evidence="2 3" key="1">
    <citation type="submission" date="2019-06" db="EMBL/GenBank/DDBJ databases">
        <title>Description of Kitasatospora acidophila sp. nov. isolated from pine grove soil, and reclassification of Streptomyces novaecaesareae to Kitasatospora novaeceasareae comb. nov.</title>
        <authorList>
            <person name="Kim M.J."/>
        </authorList>
    </citation>
    <scope>NUCLEOTIDE SEQUENCE [LARGE SCALE GENOMIC DNA]</scope>
    <source>
        <strain evidence="2 3">MMS16-CNU292</strain>
    </source>
</reference>
<evidence type="ECO:0000313" key="3">
    <source>
        <dbReference type="Proteomes" id="UP000319103"/>
    </source>
</evidence>
<accession>A0A540WBL9</accession>
<dbReference type="AlphaFoldDB" id="A0A540WBL9"/>
<evidence type="ECO:0000259" key="1">
    <source>
        <dbReference type="SMART" id="SM00530"/>
    </source>
</evidence>
<dbReference type="InterPro" id="IPR012349">
    <property type="entry name" value="Split_barrel_FMN-bd"/>
</dbReference>
<dbReference type="OrthoDB" id="7062584at2"/>
<keyword evidence="3" id="KW-1185">Reference proteome</keyword>
<dbReference type="GO" id="GO:0003677">
    <property type="term" value="F:DNA binding"/>
    <property type="evidence" value="ECO:0007669"/>
    <property type="project" value="InterPro"/>
</dbReference>
<dbReference type="InterPro" id="IPR010982">
    <property type="entry name" value="Lambda_DNA-bd_dom_sf"/>
</dbReference>
<dbReference type="SUPFAM" id="SSF47413">
    <property type="entry name" value="lambda repressor-like DNA-binding domains"/>
    <property type="match status" value="1"/>
</dbReference>
<dbReference type="RefSeq" id="WP_141636780.1">
    <property type="nucleotide sequence ID" value="NZ_VIGB01000003.1"/>
</dbReference>
<dbReference type="InterPro" id="IPR001387">
    <property type="entry name" value="Cro/C1-type_HTH"/>
</dbReference>
<dbReference type="InterPro" id="IPR024747">
    <property type="entry name" value="Pyridox_Oxase-rel"/>
</dbReference>
<dbReference type="Gene3D" id="1.10.260.40">
    <property type="entry name" value="lambda repressor-like DNA-binding domains"/>
    <property type="match status" value="1"/>
</dbReference>
<evidence type="ECO:0000313" key="2">
    <source>
        <dbReference type="EMBL" id="TQF06348.1"/>
    </source>
</evidence>
<name>A0A540WBL9_9ACTN</name>
<protein>
    <submittedName>
        <fullName evidence="2">XRE family transcriptional regulator</fullName>
    </submittedName>
</protein>
<dbReference type="EMBL" id="VIGB01000003">
    <property type="protein sequence ID" value="TQF06348.1"/>
    <property type="molecule type" value="Genomic_DNA"/>
</dbReference>
<gene>
    <name evidence="2" type="ORF">E6W39_34250</name>
</gene>
<comment type="caution">
    <text evidence="2">The sequence shown here is derived from an EMBL/GenBank/DDBJ whole genome shotgun (WGS) entry which is preliminary data.</text>
</comment>
<proteinExistence type="predicted"/>
<dbReference type="SMART" id="SM00530">
    <property type="entry name" value="HTH_XRE"/>
    <property type="match status" value="1"/>
</dbReference>
<dbReference type="Proteomes" id="UP000319103">
    <property type="component" value="Unassembled WGS sequence"/>
</dbReference>
<feature type="domain" description="HTH cro/C1-type" evidence="1">
    <location>
        <begin position="19"/>
        <end position="74"/>
    </location>
</feature>
<dbReference type="Gene3D" id="2.30.110.10">
    <property type="entry name" value="Electron Transport, Fmn-binding Protein, Chain A"/>
    <property type="match status" value="1"/>
</dbReference>
<dbReference type="Pfam" id="PF12900">
    <property type="entry name" value="Pyridox_ox_2"/>
    <property type="match status" value="1"/>
</dbReference>
<dbReference type="SUPFAM" id="SSF50475">
    <property type="entry name" value="FMN-binding split barrel"/>
    <property type="match status" value="1"/>
</dbReference>